<dbReference type="Gene3D" id="1.10.340.70">
    <property type="match status" value="1"/>
</dbReference>
<dbReference type="Gene3D" id="3.10.10.10">
    <property type="entry name" value="HIV Type 1 Reverse Transcriptase, subunit A, domain 1"/>
    <property type="match status" value="1"/>
</dbReference>
<evidence type="ECO:0000256" key="14">
    <source>
        <dbReference type="ARBA" id="ARBA00022908"/>
    </source>
</evidence>
<evidence type="ECO:0000256" key="8">
    <source>
        <dbReference type="ARBA" id="ARBA00022722"/>
    </source>
</evidence>
<feature type="domain" description="Reverse transcriptase" evidence="25">
    <location>
        <begin position="653"/>
        <end position="832"/>
    </location>
</feature>
<dbReference type="Pfam" id="PF24626">
    <property type="entry name" value="SH3_Tf2-1"/>
    <property type="match status" value="1"/>
</dbReference>
<dbReference type="GO" id="GO:0006310">
    <property type="term" value="P:DNA recombination"/>
    <property type="evidence" value="ECO:0007669"/>
    <property type="project" value="UniProtKB-KW"/>
</dbReference>
<comment type="similarity">
    <text evidence="2">Belongs to the beta type-B retroviral polymerase family. HERV class-II K(HML-2) pol subfamily.</text>
</comment>
<feature type="domain" description="SRCR" evidence="24">
    <location>
        <begin position="1875"/>
        <end position="1929"/>
    </location>
</feature>
<dbReference type="InterPro" id="IPR036772">
    <property type="entry name" value="SRCR-like_dom_sf"/>
</dbReference>
<dbReference type="PROSITE" id="PS50013">
    <property type="entry name" value="CHROMO_2"/>
    <property type="match status" value="1"/>
</dbReference>
<dbReference type="InterPro" id="IPR056924">
    <property type="entry name" value="SH3_Tf2-1"/>
</dbReference>
<keyword evidence="5" id="KW-0645">Protease</keyword>
<evidence type="ECO:0000256" key="2">
    <source>
        <dbReference type="ARBA" id="ARBA00010879"/>
    </source>
</evidence>
<dbReference type="Pfam" id="PF17917">
    <property type="entry name" value="RT_RNaseH"/>
    <property type="match status" value="1"/>
</dbReference>
<keyword evidence="16" id="KW-0239">DNA-directed DNA polymerase</keyword>
<evidence type="ECO:0000256" key="4">
    <source>
        <dbReference type="ARBA" id="ARBA00012493"/>
    </source>
</evidence>
<dbReference type="InterPro" id="IPR001584">
    <property type="entry name" value="Integrase_cat-core"/>
</dbReference>
<comment type="subcellular location">
    <subcellularLocation>
        <location evidence="1">Nucleus</location>
    </subcellularLocation>
</comment>
<dbReference type="EC" id="3.1.26.4" evidence="3"/>
<dbReference type="Gene3D" id="3.30.420.10">
    <property type="entry name" value="Ribonuclease H-like superfamily/Ribonuclease H"/>
    <property type="match status" value="1"/>
</dbReference>
<dbReference type="GO" id="GO:0004190">
    <property type="term" value="F:aspartic-type endopeptidase activity"/>
    <property type="evidence" value="ECO:0007669"/>
    <property type="project" value="UniProtKB-KW"/>
</dbReference>
<feature type="compositionally biased region" description="Low complexity" evidence="22">
    <location>
        <begin position="188"/>
        <end position="197"/>
    </location>
</feature>
<evidence type="ECO:0000256" key="11">
    <source>
        <dbReference type="ARBA" id="ARBA00022759"/>
    </source>
</evidence>
<evidence type="ECO:0000259" key="25">
    <source>
        <dbReference type="PROSITE" id="PS50878"/>
    </source>
</evidence>
<dbReference type="GO" id="GO:0003887">
    <property type="term" value="F:DNA-directed DNA polymerase activity"/>
    <property type="evidence" value="ECO:0007669"/>
    <property type="project" value="UniProtKB-KW"/>
</dbReference>
<evidence type="ECO:0000256" key="1">
    <source>
        <dbReference type="ARBA" id="ARBA00004123"/>
    </source>
</evidence>
<dbReference type="SUPFAM" id="SSF54160">
    <property type="entry name" value="Chromo domain-like"/>
    <property type="match status" value="1"/>
</dbReference>
<reference evidence="27 28" key="1">
    <citation type="submission" date="2024-05" db="EMBL/GenBank/DDBJ databases">
        <title>Genome sequencing and assembly of Indian major carp, Cirrhinus mrigala (Hamilton, 1822).</title>
        <authorList>
            <person name="Mohindra V."/>
            <person name="Chowdhury L.M."/>
            <person name="Lal K."/>
            <person name="Jena J.K."/>
        </authorList>
    </citation>
    <scope>NUCLEOTIDE SEQUENCE [LARGE SCALE GENOMIC DNA]</scope>
    <source>
        <strain evidence="27">CM1030</strain>
        <tissue evidence="27">Blood</tissue>
    </source>
</reference>
<dbReference type="InterPro" id="IPR001190">
    <property type="entry name" value="SRCR"/>
</dbReference>
<evidence type="ECO:0000256" key="20">
    <source>
        <dbReference type="ARBA" id="ARBA00039658"/>
    </source>
</evidence>
<feature type="disulfide bond" evidence="21">
    <location>
        <begin position="1841"/>
        <end position="1851"/>
    </location>
</feature>
<evidence type="ECO:0000256" key="17">
    <source>
        <dbReference type="ARBA" id="ARBA00023125"/>
    </source>
</evidence>
<keyword evidence="7" id="KW-0548">Nucleotidyltransferase</keyword>
<dbReference type="CDD" id="cd00303">
    <property type="entry name" value="retropepsin_like"/>
    <property type="match status" value="1"/>
</dbReference>
<dbReference type="InterPro" id="IPR050951">
    <property type="entry name" value="Retrovirus_Pol_polyprotein"/>
</dbReference>
<feature type="region of interest" description="Disordered" evidence="22">
    <location>
        <begin position="173"/>
        <end position="205"/>
    </location>
</feature>
<evidence type="ECO:0000256" key="9">
    <source>
        <dbReference type="ARBA" id="ARBA00022723"/>
    </source>
</evidence>
<dbReference type="SMART" id="SM00298">
    <property type="entry name" value="CHROMO"/>
    <property type="match status" value="1"/>
</dbReference>
<evidence type="ECO:0000256" key="5">
    <source>
        <dbReference type="ARBA" id="ARBA00022670"/>
    </source>
</evidence>
<dbReference type="Pfam" id="PF00665">
    <property type="entry name" value="rve"/>
    <property type="match status" value="1"/>
</dbReference>
<keyword evidence="28" id="KW-1185">Reference proteome</keyword>
<dbReference type="Pfam" id="PF00385">
    <property type="entry name" value="Chromo"/>
    <property type="match status" value="1"/>
</dbReference>
<dbReference type="PROSITE" id="PS50878">
    <property type="entry name" value="RT_POL"/>
    <property type="match status" value="1"/>
</dbReference>
<dbReference type="PRINTS" id="PR00258">
    <property type="entry name" value="SPERACTRCPTR"/>
</dbReference>
<keyword evidence="6" id="KW-0808">Transferase</keyword>
<dbReference type="PANTHER" id="PTHR37984:SF5">
    <property type="entry name" value="PROTEIN NYNRIN-LIKE"/>
    <property type="match status" value="1"/>
</dbReference>
<dbReference type="CDD" id="cd09274">
    <property type="entry name" value="RNase_HI_RT_Ty3"/>
    <property type="match status" value="1"/>
</dbReference>
<dbReference type="Pfam" id="PF00530">
    <property type="entry name" value="SRCR"/>
    <property type="match status" value="5"/>
</dbReference>
<dbReference type="Gene3D" id="2.40.50.40">
    <property type="match status" value="1"/>
</dbReference>
<feature type="disulfide bond" evidence="21">
    <location>
        <begin position="1723"/>
        <end position="1733"/>
    </location>
</feature>
<evidence type="ECO:0000256" key="21">
    <source>
        <dbReference type="PROSITE-ProRule" id="PRU00196"/>
    </source>
</evidence>
<dbReference type="GO" id="GO:0004523">
    <property type="term" value="F:RNA-DNA hybrid ribonuclease activity"/>
    <property type="evidence" value="ECO:0007669"/>
    <property type="project" value="UniProtKB-EC"/>
</dbReference>
<dbReference type="EC" id="2.7.7.49" evidence="4"/>
<evidence type="ECO:0000256" key="7">
    <source>
        <dbReference type="ARBA" id="ARBA00022695"/>
    </source>
</evidence>
<dbReference type="FunFam" id="1.10.340.70:FF:000001">
    <property type="entry name" value="Retrovirus-related Pol polyprotein from transposon gypsy-like Protein"/>
    <property type="match status" value="1"/>
</dbReference>
<dbReference type="InterPro" id="IPR043502">
    <property type="entry name" value="DNA/RNA_pol_sf"/>
</dbReference>
<dbReference type="PROSITE" id="PS50994">
    <property type="entry name" value="INTEGRASE"/>
    <property type="match status" value="1"/>
</dbReference>
<evidence type="ECO:0000256" key="22">
    <source>
        <dbReference type="SAM" id="MobiDB-lite"/>
    </source>
</evidence>
<keyword evidence="14" id="KW-0229">DNA integration</keyword>
<keyword evidence="8" id="KW-0540">Nuclease</keyword>
<evidence type="ECO:0000256" key="6">
    <source>
        <dbReference type="ARBA" id="ARBA00022679"/>
    </source>
</evidence>
<dbReference type="InterPro" id="IPR021109">
    <property type="entry name" value="Peptidase_aspartic_dom_sf"/>
</dbReference>
<evidence type="ECO:0000256" key="10">
    <source>
        <dbReference type="ARBA" id="ARBA00022750"/>
    </source>
</evidence>
<dbReference type="Pfam" id="PF17921">
    <property type="entry name" value="Integrase_H2C2"/>
    <property type="match status" value="1"/>
</dbReference>
<evidence type="ECO:0000256" key="12">
    <source>
        <dbReference type="ARBA" id="ARBA00022801"/>
    </source>
</evidence>
<dbReference type="Gene3D" id="3.10.250.10">
    <property type="entry name" value="SRCR-like domain"/>
    <property type="match status" value="5"/>
</dbReference>
<dbReference type="InterPro" id="IPR005162">
    <property type="entry name" value="Retrotrans_gag_dom"/>
</dbReference>
<dbReference type="SMART" id="SM00202">
    <property type="entry name" value="SR"/>
    <property type="match status" value="3"/>
</dbReference>
<protein>
    <recommendedName>
        <fullName evidence="20">Gypsy retrotransposon integrase-like protein 1</fullName>
        <ecNumber evidence="4">2.7.7.49</ecNumber>
        <ecNumber evidence="3">3.1.26.4</ecNumber>
    </recommendedName>
</protein>
<keyword evidence="15" id="KW-0695">RNA-directed DNA polymerase</keyword>
<proteinExistence type="inferred from homology"/>
<keyword evidence="10" id="KW-0064">Aspartyl protease</keyword>
<dbReference type="InterPro" id="IPR036397">
    <property type="entry name" value="RNaseH_sf"/>
</dbReference>
<evidence type="ECO:0000256" key="13">
    <source>
        <dbReference type="ARBA" id="ARBA00022842"/>
    </source>
</evidence>
<dbReference type="GO" id="GO:0046872">
    <property type="term" value="F:metal ion binding"/>
    <property type="evidence" value="ECO:0007669"/>
    <property type="project" value="UniProtKB-KW"/>
</dbReference>
<dbReference type="GO" id="GO:0006508">
    <property type="term" value="P:proteolysis"/>
    <property type="evidence" value="ECO:0007669"/>
    <property type="project" value="UniProtKB-KW"/>
</dbReference>
<sequence length="2009" mass="222170">VLDLLLSLSRSRDLYVCHVMSARSAELLISPAQFIRISVPVPVVSLVWSSCGLFVLDVVVSSSCLHRIHAITTGLHSTLREPSSPSLCLLVSLSINCHHPAFASSTHFTLQNYRTKMEAAGTSQPTMEDYLQDCISRLEKQEKSTSDSGQAIRALVVQVSELTQRMQQLQLPAAPVTPPTPPAPLAAPGPSAAAQQLEPRLPPPEVYSGEPNFCRAFLTKCSMHFALQPRTFVSEESKVAFVLTLLTGRAALWGTAVWENQDPCCASFSTLSAEMKRVFDRAASGREAAQTLMDLRQGERSVSDYSIEFRTLAAECQWNEEAQWDMFLHGLADRVQKEIYALDLPANLNGLIDLALRRRGLSARPPPGEGIPPRASGYDAISPHDEHEPMQVGEGEAEIPGPLFILWSSGTLRFQLPGKRASPTVNLRLLSGGISAKKTSSSATSMLLPGRLRWQNHDLHCTALLDSGAEGNFMDYSFARSNQVPLSPLTDPIAVNALNGQTLPKITFVTKPVTLTVSGNHSESIPFYILDSPLAPVVLGHPWLIKHNPRIDWQLQSVSEWSTKCHESCLVSACPSVSVSLFQEKAVDVSNVPVEYLDLKEVFSKSRAASLPPHRPYDCAIELLPGTSPPKGKLYSLSVPEREAMEKYISDSLAAGFIRPSSSPAGAGFFFVGKKDGSLRPCIDYRGLNNITVKNTYPLPLISSALERLQGASVFTKLDLRNAYHLVRIRRGDEWKTAFNTPRGHFEYLVMPFGLSNSPGVFQALVNDVLRDMVDQFIYVYLDDILIFSSSLQEHVQHVRRVLQRLLENGLFVKAEKCVFHAQSVPFLGYILSAEGIRVDPAKVQAVVDWPTPDSRKALQRFLGFANFYRRFIRNFSQLAAPLTALTSPRTTFRWSDSAEAAFAKLKSRFVSAPILETPDPSRQFVVEVDASEVGVGAVLSQRSATDDKMHPCAFFSHRLSPAESNYDIGNRELLAVKLALEEWRHWLEGSGVPFIVWTDHKNLEYIKTAKRLNSRQARWALFFGRFDFTISYRPGSKNVKPDSLSRIFDHTDRPSTPESIFPETLIVSTLTWEVETKVKTALEGVTPPVACPPNRLFVPEELRSEVIQWGHCSNVACHPGVNRTIHVVKQRFWWPLMARDVRSFVLACSVCAIGKTSNRPPDGLLQPLLVPSRPWSHIALDFVTALPPSQGNTVVLTVVDRFSKAAHFIPLPKLPSAKETAVTVVDHVFRLHGLPTDVVSDRGPQFVSKFWQEFCRLLGATVSLSSGFHPQSNGQTERANQDLERTLRCMVTRNPSSWSQQLSMVEYAHNSLPVSSTGLSPFECSLGYQPPIFPSLESEVAVPSAHAFIQRCHRTWTRARETLLQVGARTKAKADRHRSRPPVYVVGSKVWLSTKNIPLRSVSNKLAPKFIGPFPVTKIISPVAYTGEFTPCSTFPKSNPFFFSRINPPAPVPPPPRLVDGEPTYSVNRILDSRRRGRGYQYLVDWEGYGPEERSWVPARDILDHSLIDDYNQRERGYCHGSHICRVLRSRDLYVCHVMSARSAELLISPAQFIRISVPVPVVSLVWSSCGLFVLDVVVSSSCLHRIHAITTGLHSTLAFITVTVFACFIINKLSSPCICFLHSFHVTLSLRGCLYFCIISVEKLVLGVELIMLRMMGRCLTLILLVEVHHRGQWGTVCDDDWDLVDAAVVCRELDCGEPVDAVGDAHFGQGSGPIWMSAFCLGSESTLKSCWLEILHDQTWMSVCDAAFDQQDAEVVCRELDCGAPVQVLGAAAFDKGDTQIVEVLHRGQWGTVCDAGWDLADAAVVCRELDCGEPVDALTDARFGPGSGTIWMKNALCYGSESTLKKCGSILDQSTSYSIKTHFYTSAYFPVKLVFCNSVSALVPLTLTELGKPLEILHDQTWMSVCDAAFDQQDAEVVCRELDCGAPVQVLGAAAFGKGDTQIVEALHRGQWGTVCDYDWDLSDAAVVCRELDCGEPVDALGGAHFGQGSGPIWDDLIVKDARDS</sequence>
<dbReference type="GO" id="GO:0003964">
    <property type="term" value="F:RNA-directed DNA polymerase activity"/>
    <property type="evidence" value="ECO:0007669"/>
    <property type="project" value="UniProtKB-KW"/>
</dbReference>
<evidence type="ECO:0000256" key="16">
    <source>
        <dbReference type="ARBA" id="ARBA00022932"/>
    </source>
</evidence>
<dbReference type="SUPFAM" id="SSF53098">
    <property type="entry name" value="Ribonuclease H-like"/>
    <property type="match status" value="1"/>
</dbReference>
<evidence type="ECO:0000256" key="19">
    <source>
        <dbReference type="ARBA" id="ARBA00023172"/>
    </source>
</evidence>
<dbReference type="InterPro" id="IPR041373">
    <property type="entry name" value="RT_RNaseH"/>
</dbReference>
<evidence type="ECO:0000256" key="15">
    <source>
        <dbReference type="ARBA" id="ARBA00022918"/>
    </source>
</evidence>
<feature type="domain" description="SRCR" evidence="24">
    <location>
        <begin position="1655"/>
        <end position="1761"/>
    </location>
</feature>
<keyword evidence="13" id="KW-0460">Magnesium</keyword>
<keyword evidence="18 21" id="KW-1015">Disulfide bond</keyword>
<evidence type="ECO:0000259" key="26">
    <source>
        <dbReference type="PROSITE" id="PS50994"/>
    </source>
</evidence>
<evidence type="ECO:0000259" key="23">
    <source>
        <dbReference type="PROSITE" id="PS50013"/>
    </source>
</evidence>
<evidence type="ECO:0000259" key="24">
    <source>
        <dbReference type="PROSITE" id="PS50287"/>
    </source>
</evidence>
<dbReference type="FunFam" id="3.10.20.370:FF:000003">
    <property type="entry name" value="Transposon Tf2-6 polyprotein"/>
    <property type="match status" value="1"/>
</dbReference>
<keyword evidence="17" id="KW-0238">DNA-binding</keyword>
<feature type="domain" description="SRCR" evidence="24">
    <location>
        <begin position="1769"/>
        <end position="1881"/>
    </location>
</feature>
<dbReference type="InterPro" id="IPR012337">
    <property type="entry name" value="RNaseH-like_sf"/>
</dbReference>
<gene>
    <name evidence="27" type="ORF">M9458_051516</name>
</gene>
<dbReference type="GO" id="GO:0015074">
    <property type="term" value="P:DNA integration"/>
    <property type="evidence" value="ECO:0007669"/>
    <property type="project" value="UniProtKB-KW"/>
</dbReference>
<feature type="compositionally biased region" description="Pro residues" evidence="22">
    <location>
        <begin position="175"/>
        <end position="187"/>
    </location>
</feature>
<evidence type="ECO:0000313" key="28">
    <source>
        <dbReference type="Proteomes" id="UP001529510"/>
    </source>
</evidence>
<dbReference type="InterPro" id="IPR000477">
    <property type="entry name" value="RT_dom"/>
</dbReference>
<dbReference type="SUPFAM" id="SSF56672">
    <property type="entry name" value="DNA/RNA polymerases"/>
    <property type="match status" value="1"/>
</dbReference>
<dbReference type="Pfam" id="PF03732">
    <property type="entry name" value="Retrotrans_gag"/>
    <property type="match status" value="1"/>
</dbReference>
<evidence type="ECO:0000256" key="18">
    <source>
        <dbReference type="ARBA" id="ARBA00023157"/>
    </source>
</evidence>
<feature type="non-terminal residue" evidence="27">
    <location>
        <position position="1"/>
    </location>
</feature>
<dbReference type="FunFam" id="3.30.70.270:FF:000020">
    <property type="entry name" value="Transposon Tf2-6 polyprotein-like Protein"/>
    <property type="match status" value="1"/>
</dbReference>
<dbReference type="InterPro" id="IPR016197">
    <property type="entry name" value="Chromo-like_dom_sf"/>
</dbReference>
<keyword evidence="19" id="KW-0233">DNA recombination</keyword>
<dbReference type="Pfam" id="PF13650">
    <property type="entry name" value="Asp_protease_2"/>
    <property type="match status" value="1"/>
</dbReference>
<evidence type="ECO:0000256" key="3">
    <source>
        <dbReference type="ARBA" id="ARBA00012180"/>
    </source>
</evidence>
<dbReference type="InterPro" id="IPR041588">
    <property type="entry name" value="Integrase_H2C2"/>
</dbReference>
<dbReference type="GO" id="GO:0003677">
    <property type="term" value="F:DNA binding"/>
    <property type="evidence" value="ECO:0007669"/>
    <property type="project" value="UniProtKB-KW"/>
</dbReference>
<dbReference type="InterPro" id="IPR043128">
    <property type="entry name" value="Rev_trsase/Diguanyl_cyclase"/>
</dbReference>
<evidence type="ECO:0000313" key="27">
    <source>
        <dbReference type="EMBL" id="KAL0153189.1"/>
    </source>
</evidence>
<dbReference type="GO" id="GO:0005634">
    <property type="term" value="C:nucleus"/>
    <property type="evidence" value="ECO:0007669"/>
    <property type="project" value="UniProtKB-SubCell"/>
</dbReference>
<comment type="caution">
    <text evidence="21">Lacks conserved residue(s) required for the propagation of feature annotation.</text>
</comment>
<feature type="domain" description="SRCR" evidence="24">
    <location>
        <begin position="1932"/>
        <end position="2009"/>
    </location>
</feature>
<dbReference type="EMBL" id="JAMKFB020000130">
    <property type="protein sequence ID" value="KAL0153189.1"/>
    <property type="molecule type" value="Genomic_DNA"/>
</dbReference>
<dbReference type="SUPFAM" id="SSF56487">
    <property type="entry name" value="SRCR-like"/>
    <property type="match status" value="5"/>
</dbReference>
<dbReference type="Proteomes" id="UP001529510">
    <property type="component" value="Unassembled WGS sequence"/>
</dbReference>
<dbReference type="InterPro" id="IPR000953">
    <property type="entry name" value="Chromo/chromo_shadow_dom"/>
</dbReference>
<dbReference type="FunFam" id="3.30.420.10:FF:000219">
    <property type="entry name" value="Putative retroelement"/>
    <property type="match status" value="1"/>
</dbReference>
<dbReference type="FunFam" id="3.10.250.10:FF:000009">
    <property type="entry name" value="WC1"/>
    <property type="match status" value="2"/>
</dbReference>
<keyword evidence="12" id="KW-0378">Hydrolase</keyword>
<comment type="caution">
    <text evidence="27">The sequence shown here is derived from an EMBL/GenBank/DDBJ whole genome shotgun (WGS) entry which is preliminary data.</text>
</comment>
<dbReference type="Gene3D" id="3.30.70.270">
    <property type="match status" value="2"/>
</dbReference>
<keyword evidence="9" id="KW-0479">Metal-binding</keyword>
<accession>A0ABD0MVT9</accession>
<feature type="domain" description="Integrase catalytic" evidence="26">
    <location>
        <begin position="1171"/>
        <end position="1330"/>
    </location>
</feature>
<dbReference type="Pfam" id="PF00078">
    <property type="entry name" value="RVT_1"/>
    <property type="match status" value="1"/>
</dbReference>
<dbReference type="PANTHER" id="PTHR37984">
    <property type="entry name" value="PROTEIN CBG26694"/>
    <property type="match status" value="1"/>
</dbReference>
<dbReference type="InterPro" id="IPR023780">
    <property type="entry name" value="Chromo_domain"/>
</dbReference>
<dbReference type="PROSITE" id="PS50287">
    <property type="entry name" value="SRCR_2"/>
    <property type="match status" value="4"/>
</dbReference>
<dbReference type="CDD" id="cd01647">
    <property type="entry name" value="RT_LTR"/>
    <property type="match status" value="1"/>
</dbReference>
<name>A0ABD0MVT9_CIRMR</name>
<feature type="domain" description="Chromo" evidence="23">
    <location>
        <begin position="1466"/>
        <end position="1516"/>
    </location>
</feature>
<dbReference type="Gene3D" id="2.40.70.10">
    <property type="entry name" value="Acid Proteases"/>
    <property type="match status" value="1"/>
</dbReference>
<organism evidence="27 28">
    <name type="scientific">Cirrhinus mrigala</name>
    <name type="common">Mrigala</name>
    <dbReference type="NCBI Taxonomy" id="683832"/>
    <lineage>
        <taxon>Eukaryota</taxon>
        <taxon>Metazoa</taxon>
        <taxon>Chordata</taxon>
        <taxon>Craniata</taxon>
        <taxon>Vertebrata</taxon>
        <taxon>Euteleostomi</taxon>
        <taxon>Actinopterygii</taxon>
        <taxon>Neopterygii</taxon>
        <taxon>Teleostei</taxon>
        <taxon>Ostariophysi</taxon>
        <taxon>Cypriniformes</taxon>
        <taxon>Cyprinidae</taxon>
        <taxon>Labeoninae</taxon>
        <taxon>Labeonini</taxon>
        <taxon>Cirrhinus</taxon>
    </lineage>
</organism>
<keyword evidence="11" id="KW-0255">Endonuclease</keyword>